<dbReference type="Proteomes" id="UP001203297">
    <property type="component" value="Unassembled WGS sequence"/>
</dbReference>
<proteinExistence type="predicted"/>
<accession>A0AAD4QLB1</accession>
<dbReference type="EMBL" id="WTXG01000026">
    <property type="protein sequence ID" value="KAI0298779.1"/>
    <property type="molecule type" value="Genomic_DNA"/>
</dbReference>
<evidence type="ECO:0008006" key="3">
    <source>
        <dbReference type="Google" id="ProtNLM"/>
    </source>
</evidence>
<comment type="caution">
    <text evidence="1">The sequence shown here is derived from an EMBL/GenBank/DDBJ whole genome shotgun (WGS) entry which is preliminary data.</text>
</comment>
<evidence type="ECO:0000313" key="2">
    <source>
        <dbReference type="Proteomes" id="UP001203297"/>
    </source>
</evidence>
<evidence type="ECO:0000313" key="1">
    <source>
        <dbReference type="EMBL" id="KAI0298779.1"/>
    </source>
</evidence>
<name>A0AAD4QLB1_9AGAM</name>
<gene>
    <name evidence="1" type="ORF">B0F90DRAFT_1730981</name>
</gene>
<dbReference type="AlphaFoldDB" id="A0AAD4QLB1"/>
<organism evidence="1 2">
    <name type="scientific">Multifurca ochricompacta</name>
    <dbReference type="NCBI Taxonomy" id="376703"/>
    <lineage>
        <taxon>Eukaryota</taxon>
        <taxon>Fungi</taxon>
        <taxon>Dikarya</taxon>
        <taxon>Basidiomycota</taxon>
        <taxon>Agaricomycotina</taxon>
        <taxon>Agaricomycetes</taxon>
        <taxon>Russulales</taxon>
        <taxon>Russulaceae</taxon>
        <taxon>Multifurca</taxon>
    </lineage>
</organism>
<reference evidence="1" key="1">
    <citation type="journal article" date="2022" name="New Phytol.">
        <title>Evolutionary transition to the ectomycorrhizal habit in the genomes of a hyperdiverse lineage of mushroom-forming fungi.</title>
        <authorList>
            <person name="Looney B."/>
            <person name="Miyauchi S."/>
            <person name="Morin E."/>
            <person name="Drula E."/>
            <person name="Courty P.E."/>
            <person name="Kohler A."/>
            <person name="Kuo A."/>
            <person name="LaButti K."/>
            <person name="Pangilinan J."/>
            <person name="Lipzen A."/>
            <person name="Riley R."/>
            <person name="Andreopoulos W."/>
            <person name="He G."/>
            <person name="Johnson J."/>
            <person name="Nolan M."/>
            <person name="Tritt A."/>
            <person name="Barry K.W."/>
            <person name="Grigoriev I.V."/>
            <person name="Nagy L.G."/>
            <person name="Hibbett D."/>
            <person name="Henrissat B."/>
            <person name="Matheny P.B."/>
            <person name="Labbe J."/>
            <person name="Martin F.M."/>
        </authorList>
    </citation>
    <scope>NUCLEOTIDE SEQUENCE</scope>
    <source>
        <strain evidence="1">BPL690</strain>
    </source>
</reference>
<sequence>MDTLSDDSLLEIFDCCRLDFIIPWHPYWDWHRMVHVCRRWRQLIFASPRRLELQLLCKSRTPVRRTLDCCHHFPSSSITF</sequence>
<keyword evidence="2" id="KW-1185">Reference proteome</keyword>
<protein>
    <recommendedName>
        <fullName evidence="3">F-box domain-containing protein</fullName>
    </recommendedName>
</protein>
<dbReference type="Gene3D" id="1.20.1280.50">
    <property type="match status" value="1"/>
</dbReference>